<dbReference type="InterPro" id="IPR017871">
    <property type="entry name" value="ABC_transporter-like_CS"/>
</dbReference>
<dbReference type="PROSITE" id="PS50893">
    <property type="entry name" value="ABC_TRANSPORTER_2"/>
    <property type="match status" value="1"/>
</dbReference>
<dbReference type="GO" id="GO:0005524">
    <property type="term" value="F:ATP binding"/>
    <property type="evidence" value="ECO:0007669"/>
    <property type="project" value="UniProtKB-KW"/>
</dbReference>
<dbReference type="CDD" id="cd03257">
    <property type="entry name" value="ABC_NikE_OppD_transporters"/>
    <property type="match status" value="1"/>
</dbReference>
<dbReference type="AlphaFoldDB" id="A0A2K9BQX1"/>
<dbReference type="PANTHER" id="PTHR43776">
    <property type="entry name" value="TRANSPORT ATP-BINDING PROTEIN"/>
    <property type="match status" value="1"/>
</dbReference>
<evidence type="ECO:0000256" key="2">
    <source>
        <dbReference type="ARBA" id="ARBA00022448"/>
    </source>
</evidence>
<dbReference type="PANTHER" id="PTHR43776:SF7">
    <property type="entry name" value="D,D-DIPEPTIDE TRANSPORT ATP-BINDING PROTEIN DDPF-RELATED"/>
    <property type="match status" value="1"/>
</dbReference>
<dbReference type="OrthoDB" id="9779287at2"/>
<reference evidence="6 7" key="1">
    <citation type="submission" date="2017-12" db="EMBL/GenBank/DDBJ databases">
        <title>Mesoplasma syrphidae YJS, Complete Genome.</title>
        <authorList>
            <person name="Knight T.F."/>
            <person name="Citino T."/>
            <person name="Rubinstein R."/>
            <person name="Neuschaefer Z."/>
        </authorList>
    </citation>
    <scope>NUCLEOTIDE SEQUENCE [LARGE SCALE GENOMIC DNA]</scope>
    <source>
        <strain evidence="6 7">YJS</strain>
    </source>
</reference>
<dbReference type="GO" id="GO:0055085">
    <property type="term" value="P:transmembrane transport"/>
    <property type="evidence" value="ECO:0007669"/>
    <property type="project" value="UniProtKB-ARBA"/>
</dbReference>
<dbReference type="RefSeq" id="WP_027048504.1">
    <property type="nucleotide sequence ID" value="NZ_CP025257.1"/>
</dbReference>
<feature type="domain" description="ABC transporter" evidence="5">
    <location>
        <begin position="10"/>
        <end position="588"/>
    </location>
</feature>
<keyword evidence="4 6" id="KW-0067">ATP-binding</keyword>
<proteinExistence type="inferred from homology"/>
<dbReference type="InterPro" id="IPR050319">
    <property type="entry name" value="ABC_transp_ATP-bind"/>
</dbReference>
<dbReference type="Gene3D" id="3.40.50.300">
    <property type="entry name" value="P-loop containing nucleotide triphosphate hydrolases"/>
    <property type="match status" value="2"/>
</dbReference>
<dbReference type="Proteomes" id="UP000233419">
    <property type="component" value="Chromosome"/>
</dbReference>
<sequence>MLKNDKDVLLNVRDLVIEFRNKGKKFKAVKGANFDIYKQEIFGLVGESGSGKTTIGRAIAGVQAIADGSVYLDDELVAGEATSLYKLNKDMYKKIKLIQSKYAVNSHYIDKIILKVKDSYQNFKGKEEGIKDVKWRTAFAYSNISLVHRLTKDNLKYVNEIIKNFKRINQFVVNIHEYIPEISSKLEESILAKNTDTLDIVLKLKNKMSLDFFDLDEIKKKIKESRKAKNYANFENLIKFVFEKLRLIKENTDRISRRIKIAITLEEQNLDLSSPTKNRGKLIEKYKNKIYVSHQDLNKAYISIKKNSEIKISSKIKKVLENQKDDDKVKEKINDLDIIFEYNSWLEPERVLTERQINTIVELINYLKLPSIDELVSNSYLLSKPSKEQKRANRKNIQMIFQDPGSSLNERMSVEEVIAEGLENFPELYKSEEARLDYVKYFNQLNPDNKITIDKIEKDNDVKKHIILKLIRSVGLLPEHLSRYPHEFSGGQKQRVGIARSLALKPKIIIADEPISALDVSIRAQVLNLFQLFKKEYNLTYLFVTHDLSVVKFIADRIAVIYHGDIVELAQAEELFKNPLHPYTKSLLSAIPQPDPNYNFDENLIIYNPEVEHHDYIFDLPEFTEVRENHYVLANKRELKELLKK</sequence>
<dbReference type="NCBIfam" id="NF043078">
    <property type="entry name" value="MMSYN1_0168"/>
    <property type="match status" value="1"/>
</dbReference>
<protein>
    <submittedName>
        <fullName evidence="6">ABC transporter ATP-binding protein</fullName>
    </submittedName>
</protein>
<organism evidence="6 7">
    <name type="scientific">Mesoplasma syrphidae</name>
    <dbReference type="NCBI Taxonomy" id="225999"/>
    <lineage>
        <taxon>Bacteria</taxon>
        <taxon>Bacillati</taxon>
        <taxon>Mycoplasmatota</taxon>
        <taxon>Mollicutes</taxon>
        <taxon>Entomoplasmatales</taxon>
        <taxon>Entomoplasmataceae</taxon>
        <taxon>Mesoplasma</taxon>
    </lineage>
</organism>
<keyword evidence="2" id="KW-0813">Transport</keyword>
<dbReference type="Pfam" id="PF00005">
    <property type="entry name" value="ABC_tran"/>
    <property type="match status" value="2"/>
</dbReference>
<accession>A0A2K9BQX1</accession>
<dbReference type="EMBL" id="CP025257">
    <property type="protein sequence ID" value="AUF83402.1"/>
    <property type="molecule type" value="Genomic_DNA"/>
</dbReference>
<dbReference type="InterPro" id="IPR027417">
    <property type="entry name" value="P-loop_NTPase"/>
</dbReference>
<dbReference type="PROSITE" id="PS00211">
    <property type="entry name" value="ABC_TRANSPORTER_1"/>
    <property type="match status" value="1"/>
</dbReference>
<dbReference type="Pfam" id="PF08352">
    <property type="entry name" value="oligo_HPY"/>
    <property type="match status" value="1"/>
</dbReference>
<comment type="similarity">
    <text evidence="1">Belongs to the ABC transporter superfamily.</text>
</comment>
<keyword evidence="7" id="KW-1185">Reference proteome</keyword>
<keyword evidence="3" id="KW-0547">Nucleotide-binding</keyword>
<name>A0A2K9BQX1_9MOLU</name>
<evidence type="ECO:0000259" key="5">
    <source>
        <dbReference type="PROSITE" id="PS50893"/>
    </source>
</evidence>
<evidence type="ECO:0000256" key="3">
    <source>
        <dbReference type="ARBA" id="ARBA00022741"/>
    </source>
</evidence>
<dbReference type="SUPFAM" id="SSF52540">
    <property type="entry name" value="P-loop containing nucleoside triphosphate hydrolases"/>
    <property type="match status" value="2"/>
</dbReference>
<dbReference type="KEGG" id="msyr:CXP39_01100"/>
<dbReference type="SMART" id="SM00382">
    <property type="entry name" value="AAA"/>
    <property type="match status" value="1"/>
</dbReference>
<gene>
    <name evidence="6" type="ORF">CXP39_01100</name>
</gene>
<dbReference type="InterPro" id="IPR013563">
    <property type="entry name" value="Oligopep_ABC_C"/>
</dbReference>
<dbReference type="GO" id="GO:0016887">
    <property type="term" value="F:ATP hydrolysis activity"/>
    <property type="evidence" value="ECO:0007669"/>
    <property type="project" value="InterPro"/>
</dbReference>
<evidence type="ECO:0000313" key="6">
    <source>
        <dbReference type="EMBL" id="AUF83402.1"/>
    </source>
</evidence>
<dbReference type="InterPro" id="IPR003593">
    <property type="entry name" value="AAA+_ATPase"/>
</dbReference>
<evidence type="ECO:0000256" key="4">
    <source>
        <dbReference type="ARBA" id="ARBA00022840"/>
    </source>
</evidence>
<evidence type="ECO:0000313" key="7">
    <source>
        <dbReference type="Proteomes" id="UP000233419"/>
    </source>
</evidence>
<dbReference type="GO" id="GO:0015833">
    <property type="term" value="P:peptide transport"/>
    <property type="evidence" value="ECO:0007669"/>
    <property type="project" value="InterPro"/>
</dbReference>
<dbReference type="InterPro" id="IPR003439">
    <property type="entry name" value="ABC_transporter-like_ATP-bd"/>
</dbReference>
<evidence type="ECO:0000256" key="1">
    <source>
        <dbReference type="ARBA" id="ARBA00005417"/>
    </source>
</evidence>